<accession>A0ABR1K859</accession>
<organism evidence="2 3">
    <name type="scientific">Phyllosticta citriasiana</name>
    <dbReference type="NCBI Taxonomy" id="595635"/>
    <lineage>
        <taxon>Eukaryota</taxon>
        <taxon>Fungi</taxon>
        <taxon>Dikarya</taxon>
        <taxon>Ascomycota</taxon>
        <taxon>Pezizomycotina</taxon>
        <taxon>Dothideomycetes</taxon>
        <taxon>Dothideomycetes incertae sedis</taxon>
        <taxon>Botryosphaeriales</taxon>
        <taxon>Phyllostictaceae</taxon>
        <taxon>Phyllosticta</taxon>
    </lineage>
</organism>
<dbReference type="Proteomes" id="UP001363622">
    <property type="component" value="Unassembled WGS sequence"/>
</dbReference>
<keyword evidence="1" id="KW-0812">Transmembrane</keyword>
<protein>
    <submittedName>
        <fullName evidence="2">Uncharacterized protein</fullName>
    </submittedName>
</protein>
<sequence length="249" mass="28082">MDKKLKRGSFRSVADKIATMERSIKKKWDTEASSRTVGIHWRHPVRRGRCRATNVSHSCSRTDAPSTFGEYIPEPDGSVVTGPLEIVAQLANTGVRGSTVIAVVRNAILDRLTQIQHRETLVASGKVYIQGLPRRSMEEGHIRSDGSKSKTGQFLTPFGCGNDLEEIARLDERMDGKRPSGYFLVLGLLQQLVVLKPILITSFLVYLYFTIYIRAKNPIYTYYRTISKDTKGKYYLGTLIVEIITKLRN</sequence>
<keyword evidence="3" id="KW-1185">Reference proteome</keyword>
<comment type="caution">
    <text evidence="2">The sequence shown here is derived from an EMBL/GenBank/DDBJ whole genome shotgun (WGS) entry which is preliminary data.</text>
</comment>
<dbReference type="EMBL" id="JBBPHU010000024">
    <property type="protein sequence ID" value="KAK7508820.1"/>
    <property type="molecule type" value="Genomic_DNA"/>
</dbReference>
<keyword evidence="1" id="KW-1133">Transmembrane helix</keyword>
<keyword evidence="1" id="KW-0472">Membrane</keyword>
<evidence type="ECO:0000313" key="2">
    <source>
        <dbReference type="EMBL" id="KAK7508820.1"/>
    </source>
</evidence>
<name>A0ABR1K859_9PEZI</name>
<feature type="transmembrane region" description="Helical" evidence="1">
    <location>
        <begin position="182"/>
        <end position="209"/>
    </location>
</feature>
<evidence type="ECO:0000256" key="1">
    <source>
        <dbReference type="SAM" id="Phobius"/>
    </source>
</evidence>
<evidence type="ECO:0000313" key="3">
    <source>
        <dbReference type="Proteomes" id="UP001363622"/>
    </source>
</evidence>
<gene>
    <name evidence="2" type="ORF">IWZ03DRAFT_410103</name>
</gene>
<reference evidence="2 3" key="1">
    <citation type="submission" date="2024-04" db="EMBL/GenBank/DDBJ databases">
        <title>Phyllosticta paracitricarpa is synonymous to the EU quarantine fungus P. citricarpa based on phylogenomic analyses.</title>
        <authorList>
            <consortium name="Lawrence Berkeley National Laboratory"/>
            <person name="Van Ingen-Buijs V.A."/>
            <person name="Van Westerhoven A.C."/>
            <person name="Haridas S."/>
            <person name="Skiadas P."/>
            <person name="Martin F."/>
            <person name="Groenewald J.Z."/>
            <person name="Crous P.W."/>
            <person name="Seidl M.F."/>
        </authorList>
    </citation>
    <scope>NUCLEOTIDE SEQUENCE [LARGE SCALE GENOMIC DNA]</scope>
    <source>
        <strain evidence="2 3">CBS 123371</strain>
    </source>
</reference>
<proteinExistence type="predicted"/>